<accession>A0ABV5RJL3</accession>
<feature type="region of interest" description="Disordered" evidence="1">
    <location>
        <begin position="1"/>
        <end position="48"/>
    </location>
</feature>
<dbReference type="Proteomes" id="UP001589710">
    <property type="component" value="Unassembled WGS sequence"/>
</dbReference>
<sequence length="88" mass="9558">MNAIDADAFSRGPRAGSTMTGQAPPEASRSPNRPPRSSPSWEPHQGMAIAKSRASRYWAFRVIIRGVRQPGSIACHRLVCSPTGRENV</sequence>
<reference evidence="2 3" key="1">
    <citation type="submission" date="2024-09" db="EMBL/GenBank/DDBJ databases">
        <authorList>
            <person name="Sun Q."/>
            <person name="Mori K."/>
        </authorList>
    </citation>
    <scope>NUCLEOTIDE SEQUENCE [LARGE SCALE GENOMIC DNA]</scope>
    <source>
        <strain evidence="2 3">JCM 3331</strain>
    </source>
</reference>
<gene>
    <name evidence="2" type="ORF">ACFFTL_38815</name>
</gene>
<name>A0ABV5RJL3_9ACTN</name>
<comment type="caution">
    <text evidence="2">The sequence shown here is derived from an EMBL/GenBank/DDBJ whole genome shotgun (WGS) entry which is preliminary data.</text>
</comment>
<evidence type="ECO:0000256" key="1">
    <source>
        <dbReference type="SAM" id="MobiDB-lite"/>
    </source>
</evidence>
<evidence type="ECO:0000313" key="3">
    <source>
        <dbReference type="Proteomes" id="UP001589710"/>
    </source>
</evidence>
<evidence type="ECO:0000313" key="2">
    <source>
        <dbReference type="EMBL" id="MFB9578063.1"/>
    </source>
</evidence>
<organism evidence="2 3">
    <name type="scientific">Streptomyces yanii</name>
    <dbReference type="NCBI Taxonomy" id="78510"/>
    <lineage>
        <taxon>Bacteria</taxon>
        <taxon>Bacillati</taxon>
        <taxon>Actinomycetota</taxon>
        <taxon>Actinomycetes</taxon>
        <taxon>Kitasatosporales</taxon>
        <taxon>Streptomycetaceae</taxon>
        <taxon>Streptomyces</taxon>
    </lineage>
</organism>
<keyword evidence="3" id="KW-1185">Reference proteome</keyword>
<protein>
    <submittedName>
        <fullName evidence="2">Uncharacterized protein</fullName>
    </submittedName>
</protein>
<dbReference type="EMBL" id="JBHMCG010000162">
    <property type="protein sequence ID" value="MFB9578063.1"/>
    <property type="molecule type" value="Genomic_DNA"/>
</dbReference>
<proteinExistence type="predicted"/>
<dbReference type="RefSeq" id="WP_384052595.1">
    <property type="nucleotide sequence ID" value="NZ_JBHMCG010000162.1"/>
</dbReference>